<feature type="transmembrane region" description="Helical" evidence="1">
    <location>
        <begin position="86"/>
        <end position="105"/>
    </location>
</feature>
<protein>
    <submittedName>
        <fullName evidence="3">Type IV secretion system protein IcmP</fullName>
    </submittedName>
</protein>
<evidence type="ECO:0000313" key="3">
    <source>
        <dbReference type="EMBL" id="ALB23852.1"/>
    </source>
</evidence>
<keyword evidence="1" id="KW-0472">Membrane</keyword>
<dbReference type="Pfam" id="PF23127">
    <property type="entry name" value="DotM_C"/>
    <property type="match status" value="1"/>
</dbReference>
<evidence type="ECO:0000313" key="4">
    <source>
        <dbReference type="Proteomes" id="UP000029558"/>
    </source>
</evidence>
<dbReference type="NCBIfam" id="NF033890">
    <property type="entry name" value="DotM_IcmP_IVB"/>
    <property type="match status" value="1"/>
</dbReference>
<reference evidence="3 4" key="1">
    <citation type="journal article" date="2014" name="Genome Announc.">
        <title>Comparative Genome Analysis of Two Isolates of the Fish Pathogen Piscirickettsia salmonis from Different Hosts Reveals Major Differences in Virulence-Associated Secretion Systems.</title>
        <authorList>
            <person name="Bohle H."/>
            <person name="Henriquez P."/>
            <person name="Grothusen H."/>
            <person name="Navas E."/>
            <person name="Sandoval A."/>
            <person name="Bustamante F."/>
            <person name="Bustos P."/>
            <person name="Mancilla M."/>
        </authorList>
    </citation>
    <scope>NUCLEOTIDE SEQUENCE [LARGE SCALE GENOMIC DNA]</scope>
    <source>
        <strain evidence="4">B1-32597</strain>
    </source>
</reference>
<keyword evidence="1" id="KW-0812">Transmembrane</keyword>
<sequence length="358" mass="40685">MSQNSNPGSPNIVYYIVFIIVTIYALTFYFHGAIYNIILSIKIFEIKVISIFTSRYNEILEWIYNTPVDAMASDDLFQVAMVVGNIIKWIAVVLAIILISIIYYYHPEKNLSTCYSMKSLLEAMNGSFPVTSPVVSGNLYKVDINQGDWRMALTPVEFMKINKILDSKKIKNDGRPDLNYGKAYQVFVEQLGRLWQGVEALRPYEKALFAIFSAFSCYKREEAEQALDNLSKQAKSGVKNINYAMTDALLHKYGNKVSVQKVIRKHYYIYTVFSSLLLAARDSGIVAPAGFLWLKKVDRSLWYCLNNVGRRAVFIESAAVRAHWQAELKIGQPISIPMVENAVLNLDKIFDTVKISDA</sequence>
<dbReference type="Proteomes" id="UP000029558">
    <property type="component" value="Chromosome"/>
</dbReference>
<accession>A0AAC8ZPT2</accession>
<dbReference type="InterPro" id="IPR056464">
    <property type="entry name" value="DotM_C"/>
</dbReference>
<gene>
    <name evidence="3" type="primary">icmP</name>
    <name evidence="3" type="ORF">KU39_2676</name>
</gene>
<organism evidence="3 4">
    <name type="scientific">Piscirickettsia salmonis</name>
    <dbReference type="NCBI Taxonomy" id="1238"/>
    <lineage>
        <taxon>Bacteria</taxon>
        <taxon>Pseudomonadati</taxon>
        <taxon>Pseudomonadota</taxon>
        <taxon>Gammaproteobacteria</taxon>
        <taxon>Thiotrichales</taxon>
        <taxon>Piscirickettsiaceae</taxon>
        <taxon>Piscirickettsia</taxon>
    </lineage>
</organism>
<evidence type="ECO:0000259" key="2">
    <source>
        <dbReference type="Pfam" id="PF23127"/>
    </source>
</evidence>
<dbReference type="AlphaFoldDB" id="A0AAC8ZPT2"/>
<keyword evidence="1" id="KW-1133">Transmembrane helix</keyword>
<dbReference type="InterPro" id="IPR049921">
    <property type="entry name" value="DotM-like"/>
</dbReference>
<dbReference type="RefSeq" id="WP_027242649.1">
    <property type="nucleotide sequence ID" value="NZ_CP012508.1"/>
</dbReference>
<name>A0AAC8ZPT2_PISSA</name>
<proteinExistence type="predicted"/>
<evidence type="ECO:0000256" key="1">
    <source>
        <dbReference type="SAM" id="Phobius"/>
    </source>
</evidence>
<feature type="transmembrane region" description="Helical" evidence="1">
    <location>
        <begin position="12"/>
        <end position="38"/>
    </location>
</feature>
<dbReference type="EMBL" id="CP012508">
    <property type="protein sequence ID" value="ALB23852.1"/>
    <property type="molecule type" value="Genomic_DNA"/>
</dbReference>
<feature type="domain" description="DotM C-terminal cytoplasmic" evidence="2">
    <location>
        <begin position="182"/>
        <end position="347"/>
    </location>
</feature>